<dbReference type="PANTHER" id="PTHR42718:SF9">
    <property type="entry name" value="MAJOR FACILITATOR SUPERFAMILY MULTIDRUG TRANSPORTER MFSC"/>
    <property type="match status" value="1"/>
</dbReference>
<dbReference type="InterPro" id="IPR020846">
    <property type="entry name" value="MFS_dom"/>
</dbReference>
<dbReference type="PROSITE" id="PS50850">
    <property type="entry name" value="MFS"/>
    <property type="match status" value="1"/>
</dbReference>
<evidence type="ECO:0000256" key="3">
    <source>
        <dbReference type="ARBA" id="ARBA00022448"/>
    </source>
</evidence>
<evidence type="ECO:0000259" key="8">
    <source>
        <dbReference type="PROSITE" id="PS50850"/>
    </source>
</evidence>
<feature type="transmembrane region" description="Helical" evidence="7">
    <location>
        <begin position="12"/>
        <end position="34"/>
    </location>
</feature>
<gene>
    <name evidence="9" type="ORF">QYE77_08985</name>
</gene>
<feature type="transmembrane region" description="Helical" evidence="7">
    <location>
        <begin position="335"/>
        <end position="353"/>
    </location>
</feature>
<proteinExistence type="inferred from homology"/>
<dbReference type="PROSITE" id="PS00216">
    <property type="entry name" value="SUGAR_TRANSPORT_1"/>
    <property type="match status" value="1"/>
</dbReference>
<evidence type="ECO:0000256" key="4">
    <source>
        <dbReference type="ARBA" id="ARBA00022692"/>
    </source>
</evidence>
<name>A0ABU3NNI6_9CHLR</name>
<feature type="domain" description="Major facilitator superfamily (MFS) profile" evidence="8">
    <location>
        <begin position="11"/>
        <end position="457"/>
    </location>
</feature>
<dbReference type="CDD" id="cd17321">
    <property type="entry name" value="MFS_MMR_MDR_like"/>
    <property type="match status" value="1"/>
</dbReference>
<keyword evidence="10" id="KW-1185">Reference proteome</keyword>
<dbReference type="Pfam" id="PF07690">
    <property type="entry name" value="MFS_1"/>
    <property type="match status" value="1"/>
</dbReference>
<evidence type="ECO:0000313" key="10">
    <source>
        <dbReference type="Proteomes" id="UP001254165"/>
    </source>
</evidence>
<evidence type="ECO:0000256" key="6">
    <source>
        <dbReference type="ARBA" id="ARBA00023136"/>
    </source>
</evidence>
<feature type="transmembrane region" description="Helical" evidence="7">
    <location>
        <begin position="76"/>
        <end position="96"/>
    </location>
</feature>
<evidence type="ECO:0000256" key="5">
    <source>
        <dbReference type="ARBA" id="ARBA00022989"/>
    </source>
</evidence>
<feature type="transmembrane region" description="Helical" evidence="7">
    <location>
        <begin position="194"/>
        <end position="215"/>
    </location>
</feature>
<feature type="transmembrane region" description="Helical" evidence="7">
    <location>
        <begin position="270"/>
        <end position="296"/>
    </location>
</feature>
<accession>A0ABU3NNI6</accession>
<dbReference type="PRINTS" id="PR01035">
    <property type="entry name" value="TCRTETA"/>
</dbReference>
<reference evidence="9 10" key="1">
    <citation type="submission" date="2023-07" db="EMBL/GenBank/DDBJ databases">
        <title>Novel species of Thermanaerothrix with wide hydrolytic capabilities.</title>
        <authorList>
            <person name="Zayulina K.S."/>
            <person name="Podosokorskaya O.A."/>
            <person name="Elcheninov A.G."/>
        </authorList>
    </citation>
    <scope>NUCLEOTIDE SEQUENCE [LARGE SCALE GENOMIC DNA]</scope>
    <source>
        <strain evidence="9 10">4228-RoL</strain>
    </source>
</reference>
<dbReference type="PANTHER" id="PTHR42718">
    <property type="entry name" value="MAJOR FACILITATOR SUPERFAMILY MULTIDRUG TRANSPORTER MFSC"/>
    <property type="match status" value="1"/>
</dbReference>
<protein>
    <submittedName>
        <fullName evidence="9">MFS transporter</fullName>
    </submittedName>
</protein>
<organism evidence="9 10">
    <name type="scientific">Thermanaerothrix solaris</name>
    <dbReference type="NCBI Taxonomy" id="3058434"/>
    <lineage>
        <taxon>Bacteria</taxon>
        <taxon>Bacillati</taxon>
        <taxon>Chloroflexota</taxon>
        <taxon>Anaerolineae</taxon>
        <taxon>Anaerolineales</taxon>
        <taxon>Anaerolineaceae</taxon>
        <taxon>Thermanaerothrix</taxon>
    </lineage>
</organism>
<feature type="transmembrane region" description="Helical" evidence="7">
    <location>
        <begin position="308"/>
        <end position="328"/>
    </location>
</feature>
<dbReference type="InterPro" id="IPR011701">
    <property type="entry name" value="MFS"/>
</dbReference>
<comment type="similarity">
    <text evidence="2">Belongs to the major facilitator superfamily. TCR/Tet family.</text>
</comment>
<feature type="transmembrane region" description="Helical" evidence="7">
    <location>
        <begin position="395"/>
        <end position="417"/>
    </location>
</feature>
<feature type="transmembrane region" description="Helical" evidence="7">
    <location>
        <begin position="102"/>
        <end position="123"/>
    </location>
</feature>
<feature type="transmembrane region" description="Helical" evidence="7">
    <location>
        <begin position="359"/>
        <end position="383"/>
    </location>
</feature>
<sequence length="471" mass="49899">MQNPKTRLNAILFVLFVGVLMGALDIAILGPALPSIRAEFAVEERTLSWMFSAYVLASLISTTLMAKLSDLFGRRWIYAADVGLFALGSLLVVIAPRFEWVVLGRAVQGLGAGGIFPVASAVIGDVYPPERRGRALGMIGAVFGLAFLIGPLLGGVILAVASWHWLFLINVPLAMVLIVFSLRLLPAQRATRRVAFDAVGLVLLSLTLLALALGLNRLDVHQPGLGVLRLEVGGFLGASVLFLIGLVAWERRAPAPLLPGYLFDRRQLRLAYLLSGGAGFGEATLVFVPLMAVTVLGRYGINERNATWLLIPAILAMAVGSPLIGRLLDRIGSRLVILGGTLLMTVGFVLLSLGGGQLALFLSAGVLIGIGMSSLLGAPIRYIMLGEARAEERSLAQGLISIFTSVGQLVGSAIMGALTTSLGRTNPAYGYQMAFGVVAVISLVLFALSTQLKSRQQERQMIPLGEVAAHG</sequence>
<evidence type="ECO:0000256" key="1">
    <source>
        <dbReference type="ARBA" id="ARBA00004651"/>
    </source>
</evidence>
<feature type="transmembrane region" description="Helical" evidence="7">
    <location>
        <begin position="429"/>
        <end position="449"/>
    </location>
</feature>
<dbReference type="EMBL" id="JAUHMF010000002">
    <property type="protein sequence ID" value="MDT8898400.1"/>
    <property type="molecule type" value="Genomic_DNA"/>
</dbReference>
<dbReference type="InterPro" id="IPR036259">
    <property type="entry name" value="MFS_trans_sf"/>
</dbReference>
<evidence type="ECO:0000256" key="7">
    <source>
        <dbReference type="SAM" id="Phobius"/>
    </source>
</evidence>
<feature type="transmembrane region" description="Helical" evidence="7">
    <location>
        <begin position="46"/>
        <end position="64"/>
    </location>
</feature>
<feature type="transmembrane region" description="Helical" evidence="7">
    <location>
        <begin position="163"/>
        <end position="182"/>
    </location>
</feature>
<comment type="caution">
    <text evidence="9">The sequence shown here is derived from an EMBL/GenBank/DDBJ whole genome shotgun (WGS) entry which is preliminary data.</text>
</comment>
<keyword evidence="5 7" id="KW-1133">Transmembrane helix</keyword>
<feature type="transmembrane region" description="Helical" evidence="7">
    <location>
        <begin position="135"/>
        <end position="157"/>
    </location>
</feature>
<dbReference type="InterPro" id="IPR005829">
    <property type="entry name" value="Sugar_transporter_CS"/>
</dbReference>
<dbReference type="Gene3D" id="1.20.1250.20">
    <property type="entry name" value="MFS general substrate transporter like domains"/>
    <property type="match status" value="2"/>
</dbReference>
<feature type="transmembrane region" description="Helical" evidence="7">
    <location>
        <begin position="227"/>
        <end position="249"/>
    </location>
</feature>
<dbReference type="InterPro" id="IPR001958">
    <property type="entry name" value="Tet-R_TetA/multi-R_MdtG-like"/>
</dbReference>
<keyword evidence="4 7" id="KW-0812">Transmembrane</keyword>
<keyword evidence="6 7" id="KW-0472">Membrane</keyword>
<keyword evidence="3" id="KW-0813">Transport</keyword>
<dbReference type="RefSeq" id="WP_315625059.1">
    <property type="nucleotide sequence ID" value="NZ_JAUHMF010000002.1"/>
</dbReference>
<comment type="subcellular location">
    <subcellularLocation>
        <location evidence="1">Cell membrane</location>
        <topology evidence="1">Multi-pass membrane protein</topology>
    </subcellularLocation>
</comment>
<dbReference type="SUPFAM" id="SSF103473">
    <property type="entry name" value="MFS general substrate transporter"/>
    <property type="match status" value="1"/>
</dbReference>
<evidence type="ECO:0000256" key="2">
    <source>
        <dbReference type="ARBA" id="ARBA00007520"/>
    </source>
</evidence>
<evidence type="ECO:0000313" key="9">
    <source>
        <dbReference type="EMBL" id="MDT8898400.1"/>
    </source>
</evidence>
<dbReference type="Proteomes" id="UP001254165">
    <property type="component" value="Unassembled WGS sequence"/>
</dbReference>